<name>A0A195AYH2_9HYME</name>
<gene>
    <name evidence="1" type="ORF">ALC53_12386</name>
</gene>
<sequence length="283" mass="32074">MDSKRQARTAGSSTSRADKETNEAPLIAAIARVRFFTNIYHRRKFWGVPPGEKLKEGIWKTKLTASSGPPHFFLSLFQVRFFGYYLSATLMRRSTEQSPTFSRSYRFSALYAIETSDQMKYLAILTILFALSAGQVFQVPSSFKDGVKWEFGVSHGDVSTRSNVNANIFNQAPIAPTVYKKELITPIVRKEPVNVVYNKPSADVYKKFLVPTVYGQEPLIQNVQQHQLGIPKTIFKEQPIASNIYKSQPVVHNIVYKQQAAVPIVRKPYPVVSNVYQFKSQPV</sequence>
<dbReference type="EMBL" id="KQ976703">
    <property type="protein sequence ID" value="KYM77092.1"/>
    <property type="molecule type" value="Genomic_DNA"/>
</dbReference>
<evidence type="ECO:0000313" key="1">
    <source>
        <dbReference type="EMBL" id="KYM77092.1"/>
    </source>
</evidence>
<proteinExistence type="predicted"/>
<keyword evidence="2" id="KW-1185">Reference proteome</keyword>
<evidence type="ECO:0000313" key="2">
    <source>
        <dbReference type="Proteomes" id="UP000078540"/>
    </source>
</evidence>
<reference evidence="1 2" key="1">
    <citation type="submission" date="2015-09" db="EMBL/GenBank/DDBJ databases">
        <title>Atta colombica WGS genome.</title>
        <authorList>
            <person name="Nygaard S."/>
            <person name="Hu H."/>
            <person name="Boomsma J."/>
            <person name="Zhang G."/>
        </authorList>
    </citation>
    <scope>NUCLEOTIDE SEQUENCE [LARGE SCALE GENOMIC DNA]</scope>
    <source>
        <strain evidence="1">Treedump-2</strain>
        <tissue evidence="1">Whole body</tissue>
    </source>
</reference>
<protein>
    <submittedName>
        <fullName evidence="1">Uncharacterized protein</fullName>
    </submittedName>
</protein>
<organism evidence="1 2">
    <name type="scientific">Atta colombica</name>
    <dbReference type="NCBI Taxonomy" id="520822"/>
    <lineage>
        <taxon>Eukaryota</taxon>
        <taxon>Metazoa</taxon>
        <taxon>Ecdysozoa</taxon>
        <taxon>Arthropoda</taxon>
        <taxon>Hexapoda</taxon>
        <taxon>Insecta</taxon>
        <taxon>Pterygota</taxon>
        <taxon>Neoptera</taxon>
        <taxon>Endopterygota</taxon>
        <taxon>Hymenoptera</taxon>
        <taxon>Apocrita</taxon>
        <taxon>Aculeata</taxon>
        <taxon>Formicoidea</taxon>
        <taxon>Formicidae</taxon>
        <taxon>Myrmicinae</taxon>
        <taxon>Atta</taxon>
    </lineage>
</organism>
<accession>A0A195AYH2</accession>
<dbReference type="Proteomes" id="UP000078540">
    <property type="component" value="Unassembled WGS sequence"/>
</dbReference>
<dbReference type="AlphaFoldDB" id="A0A195AYH2"/>